<feature type="region of interest" description="Disordered" evidence="1">
    <location>
        <begin position="207"/>
        <end position="232"/>
    </location>
</feature>
<dbReference type="AlphaFoldDB" id="A0A4Q1BV36"/>
<reference evidence="2 3" key="1">
    <citation type="submission" date="2016-06" db="EMBL/GenBank/DDBJ databases">
        <title>Evolution of pathogenesis and genome organization in the Tremellales.</title>
        <authorList>
            <person name="Cuomo C."/>
            <person name="Litvintseva A."/>
            <person name="Heitman J."/>
            <person name="Chen Y."/>
            <person name="Sun S."/>
            <person name="Springer D."/>
            <person name="Dromer F."/>
            <person name="Young S."/>
            <person name="Zeng Q."/>
            <person name="Chapman S."/>
            <person name="Gujja S."/>
            <person name="Saif S."/>
            <person name="Birren B."/>
        </authorList>
    </citation>
    <scope>NUCLEOTIDE SEQUENCE [LARGE SCALE GENOMIC DNA]</scope>
    <source>
        <strain evidence="2 3">ATCC 28783</strain>
    </source>
</reference>
<feature type="compositionally biased region" description="Basic and acidic residues" evidence="1">
    <location>
        <begin position="221"/>
        <end position="232"/>
    </location>
</feature>
<feature type="compositionally biased region" description="Low complexity" evidence="1">
    <location>
        <begin position="350"/>
        <end position="366"/>
    </location>
</feature>
<feature type="region of interest" description="Disordered" evidence="1">
    <location>
        <begin position="131"/>
        <end position="192"/>
    </location>
</feature>
<accession>A0A4Q1BV36</accession>
<dbReference type="InParanoid" id="A0A4Q1BV36"/>
<dbReference type="Proteomes" id="UP000289152">
    <property type="component" value="Unassembled WGS sequence"/>
</dbReference>
<proteinExistence type="predicted"/>
<dbReference type="EMBL" id="SDIL01000005">
    <property type="protein sequence ID" value="RXK41882.1"/>
    <property type="molecule type" value="Genomic_DNA"/>
</dbReference>
<feature type="compositionally biased region" description="Pro residues" evidence="1">
    <location>
        <begin position="339"/>
        <end position="349"/>
    </location>
</feature>
<dbReference type="VEuPathDB" id="FungiDB:TREMEDRAFT_63765"/>
<keyword evidence="3" id="KW-1185">Reference proteome</keyword>
<evidence type="ECO:0000313" key="2">
    <source>
        <dbReference type="EMBL" id="RXK41882.1"/>
    </source>
</evidence>
<feature type="compositionally biased region" description="Acidic residues" evidence="1">
    <location>
        <begin position="140"/>
        <end position="149"/>
    </location>
</feature>
<feature type="region of interest" description="Disordered" evidence="1">
    <location>
        <begin position="332"/>
        <end position="377"/>
    </location>
</feature>
<evidence type="ECO:0000313" key="3">
    <source>
        <dbReference type="Proteomes" id="UP000289152"/>
    </source>
</evidence>
<name>A0A4Q1BV36_TREME</name>
<sequence length="377" mass="42531">MAQNRMVQDTSVNAIFIDVKNRVSNQSIGLMTKQYKIATAGNVNDDESNLYSTSMGLPSARQIKEVLERDGTIALAPLHRHWRLLNPMSWPHTIQQATAKWDIDNDTNIIRDPHLRRNRLALARKVATQIDLTKDNDDNNDHDDNDDPVPVENPFFLPPPPTLPSSPKRGVKSNPTQLADDVSHTGRLHTQSEKSLGIKKKVNRPCPLCGSRSHGPKKCKRANEHRERDPEAYDREVKAYDAGETTWTEGSVMGTNAALEKKIASLQEMVSCLAKSIEEDRDKREKEKENQPVMRTEDRMVRTGEMITRTGYLETPGNGQYPPNVPPFFDIYPPEERYLPPPPLPPTLPPLSSQYYPPYPSQGSSRHPYGSCYPPGH</sequence>
<evidence type="ECO:0000256" key="1">
    <source>
        <dbReference type="SAM" id="MobiDB-lite"/>
    </source>
</evidence>
<organism evidence="2 3">
    <name type="scientific">Tremella mesenterica</name>
    <name type="common">Jelly fungus</name>
    <dbReference type="NCBI Taxonomy" id="5217"/>
    <lineage>
        <taxon>Eukaryota</taxon>
        <taxon>Fungi</taxon>
        <taxon>Dikarya</taxon>
        <taxon>Basidiomycota</taxon>
        <taxon>Agaricomycotina</taxon>
        <taxon>Tremellomycetes</taxon>
        <taxon>Tremellales</taxon>
        <taxon>Tremellaceae</taxon>
        <taxon>Tremella</taxon>
    </lineage>
</organism>
<gene>
    <name evidence="2" type="ORF">M231_00881</name>
</gene>
<comment type="caution">
    <text evidence="2">The sequence shown here is derived from an EMBL/GenBank/DDBJ whole genome shotgun (WGS) entry which is preliminary data.</text>
</comment>
<protein>
    <submittedName>
        <fullName evidence="2">Uncharacterized protein</fullName>
    </submittedName>
</protein>